<organism evidence="2 3">
    <name type="scientific">Hyphomonas adhaerens</name>
    <dbReference type="NCBI Taxonomy" id="81029"/>
    <lineage>
        <taxon>Bacteria</taxon>
        <taxon>Pseudomonadati</taxon>
        <taxon>Pseudomonadota</taxon>
        <taxon>Alphaproteobacteria</taxon>
        <taxon>Hyphomonadales</taxon>
        <taxon>Hyphomonadaceae</taxon>
        <taxon>Hyphomonas</taxon>
    </lineage>
</organism>
<protein>
    <submittedName>
        <fullName evidence="2">Transcriptional regulator</fullName>
    </submittedName>
</protein>
<proteinExistence type="predicted"/>
<dbReference type="Gene3D" id="1.10.260.40">
    <property type="entry name" value="lambda repressor-like DNA-binding domains"/>
    <property type="match status" value="1"/>
</dbReference>
<dbReference type="CDD" id="cd00093">
    <property type="entry name" value="HTH_XRE"/>
    <property type="match status" value="1"/>
</dbReference>
<dbReference type="Proteomes" id="UP000259610">
    <property type="component" value="Unassembled WGS sequence"/>
</dbReference>
<accession>A0A3B9H1G0</accession>
<gene>
    <name evidence="2" type="ORF">DCG58_15360</name>
</gene>
<dbReference type="PROSITE" id="PS50943">
    <property type="entry name" value="HTH_CROC1"/>
    <property type="match status" value="1"/>
</dbReference>
<sequence length="101" mass="10832">MALLSTAKAQEQLARNLQARRLAMGLTQAGLATRSGVALGTLRKFERTGAASVETLLKLLMVVGGLEQVIAASAPEADTFSSIDEVLQAEDKPRRKHGWRS</sequence>
<name>A0A3B9H1G0_9PROT</name>
<dbReference type="AlphaFoldDB" id="A0A3B9H1G0"/>
<dbReference type="InterPro" id="IPR001387">
    <property type="entry name" value="Cro/C1-type_HTH"/>
</dbReference>
<dbReference type="Pfam" id="PF01381">
    <property type="entry name" value="HTH_3"/>
    <property type="match status" value="1"/>
</dbReference>
<evidence type="ECO:0000313" key="3">
    <source>
        <dbReference type="Proteomes" id="UP000259610"/>
    </source>
</evidence>
<dbReference type="EMBL" id="DMAN01000345">
    <property type="protein sequence ID" value="HAE28542.1"/>
    <property type="molecule type" value="Genomic_DNA"/>
</dbReference>
<feature type="domain" description="HTH cro/C1-type" evidence="1">
    <location>
        <begin position="17"/>
        <end position="59"/>
    </location>
</feature>
<dbReference type="SUPFAM" id="SSF47413">
    <property type="entry name" value="lambda repressor-like DNA-binding domains"/>
    <property type="match status" value="1"/>
</dbReference>
<comment type="caution">
    <text evidence="2">The sequence shown here is derived from an EMBL/GenBank/DDBJ whole genome shotgun (WGS) entry which is preliminary data.</text>
</comment>
<dbReference type="InterPro" id="IPR010982">
    <property type="entry name" value="Lambda_DNA-bd_dom_sf"/>
</dbReference>
<evidence type="ECO:0000313" key="2">
    <source>
        <dbReference type="EMBL" id="HAE28542.1"/>
    </source>
</evidence>
<evidence type="ECO:0000259" key="1">
    <source>
        <dbReference type="PROSITE" id="PS50943"/>
    </source>
</evidence>
<dbReference type="GO" id="GO:0003677">
    <property type="term" value="F:DNA binding"/>
    <property type="evidence" value="ECO:0007669"/>
    <property type="project" value="InterPro"/>
</dbReference>
<reference evidence="2 3" key="1">
    <citation type="journal article" date="2018" name="Nat. Biotechnol.">
        <title>A standardized bacterial taxonomy based on genome phylogeny substantially revises the tree of life.</title>
        <authorList>
            <person name="Parks D.H."/>
            <person name="Chuvochina M."/>
            <person name="Waite D.W."/>
            <person name="Rinke C."/>
            <person name="Skarshewski A."/>
            <person name="Chaumeil P.A."/>
            <person name="Hugenholtz P."/>
        </authorList>
    </citation>
    <scope>NUCLEOTIDE SEQUENCE [LARGE SCALE GENOMIC DNA]</scope>
    <source>
        <strain evidence="2">UBA8733</strain>
    </source>
</reference>
<dbReference type="SMART" id="SM00530">
    <property type="entry name" value="HTH_XRE"/>
    <property type="match status" value="1"/>
</dbReference>